<keyword evidence="3" id="KW-1185">Reference proteome</keyword>
<dbReference type="RefSeq" id="WP_184753777.1">
    <property type="nucleotide sequence ID" value="NZ_BAABEK010000029.1"/>
</dbReference>
<organism evidence="2 3">
    <name type="scientific">Streptosporangium album</name>
    <dbReference type="NCBI Taxonomy" id="47479"/>
    <lineage>
        <taxon>Bacteria</taxon>
        <taxon>Bacillati</taxon>
        <taxon>Actinomycetota</taxon>
        <taxon>Actinomycetes</taxon>
        <taxon>Streptosporangiales</taxon>
        <taxon>Streptosporangiaceae</taxon>
        <taxon>Streptosporangium</taxon>
    </lineage>
</organism>
<feature type="region of interest" description="Disordered" evidence="1">
    <location>
        <begin position="1"/>
        <end position="35"/>
    </location>
</feature>
<sequence length="178" mass="19965">MAAYGRVPEEEQPGQGNGRVPEEEQGLGNERAGALADLRGWDRERAKAWERDTELLLRERAVNRRRGGGQVELPTHLTVSSLVILASDPKTLARQVRRPVPEKPTPLDVEVPFETVIADRLVRGRMDAVFELSDGRYEVVDQVSAAFRFVRLNETVRPVNLLDERGLIRLIESIPAHG</sequence>
<reference evidence="2 3" key="1">
    <citation type="submission" date="2020-08" db="EMBL/GenBank/DDBJ databases">
        <title>Sequencing the genomes of 1000 actinobacteria strains.</title>
        <authorList>
            <person name="Klenk H.-P."/>
        </authorList>
    </citation>
    <scope>NUCLEOTIDE SEQUENCE [LARGE SCALE GENOMIC DNA]</scope>
    <source>
        <strain evidence="2 3">DSM 43023</strain>
    </source>
</reference>
<proteinExistence type="predicted"/>
<evidence type="ECO:0000256" key="1">
    <source>
        <dbReference type="SAM" id="MobiDB-lite"/>
    </source>
</evidence>
<dbReference type="EMBL" id="JACHJU010000001">
    <property type="protein sequence ID" value="MBB4937396.1"/>
    <property type="molecule type" value="Genomic_DNA"/>
</dbReference>
<evidence type="ECO:0000313" key="3">
    <source>
        <dbReference type="Proteomes" id="UP000534286"/>
    </source>
</evidence>
<protein>
    <submittedName>
        <fullName evidence="2">Uncharacterized protein</fullName>
    </submittedName>
</protein>
<dbReference type="AlphaFoldDB" id="A0A7W7W837"/>
<evidence type="ECO:0000313" key="2">
    <source>
        <dbReference type="EMBL" id="MBB4937396.1"/>
    </source>
</evidence>
<gene>
    <name evidence="2" type="ORF">FHR32_001701</name>
</gene>
<name>A0A7W7W837_9ACTN</name>
<accession>A0A7W7W837</accession>
<dbReference type="Proteomes" id="UP000534286">
    <property type="component" value="Unassembled WGS sequence"/>
</dbReference>
<comment type="caution">
    <text evidence="2">The sequence shown here is derived from an EMBL/GenBank/DDBJ whole genome shotgun (WGS) entry which is preliminary data.</text>
</comment>